<keyword evidence="1" id="KW-0812">Transmembrane</keyword>
<keyword evidence="3" id="KW-1185">Reference proteome</keyword>
<evidence type="ECO:0000256" key="1">
    <source>
        <dbReference type="SAM" id="Phobius"/>
    </source>
</evidence>
<keyword evidence="1" id="KW-1133">Transmembrane helix</keyword>
<dbReference type="AlphaFoldDB" id="A0AAN8XLP2"/>
<feature type="non-terminal residue" evidence="2">
    <location>
        <position position="304"/>
    </location>
</feature>
<dbReference type="EMBL" id="JAXCGZ010004465">
    <property type="protein sequence ID" value="KAK7081749.1"/>
    <property type="molecule type" value="Genomic_DNA"/>
</dbReference>
<keyword evidence="1" id="KW-0472">Membrane</keyword>
<sequence>MEIPSLEWCIVDRFNMFGLSFYVKPGNNFKQLLIRSYPYNKDIYIRRHQFPKPKKWYEISISTRSGGVDYHVFIDDEQVSTAPININANELRVLVDGSFYYSKSCNPGIFPPPASPLPTYIGTTPQDVAITERETFVTSSVSSAVDVPIESGNTTPSFTQDPKDITEAPNTSVFLIFGQPWWIIAASGGATILLMILITIVIILLIRRKRTSNRGNPMRKHAWSINKSTSGDLSLQCQSFPTPEIRRQNAHPANDLHDLNSDATHTTAKPMQVQGFVYPANTCNKENTRKTISEIGQPVYDDEE</sequence>
<feature type="transmembrane region" description="Helical" evidence="1">
    <location>
        <begin position="181"/>
        <end position="206"/>
    </location>
</feature>
<gene>
    <name evidence="2" type="ORF">SK128_024807</name>
</gene>
<name>A0AAN8XLP2_HALRR</name>
<protein>
    <submittedName>
        <fullName evidence="2">Uncharacterized protein</fullName>
    </submittedName>
</protein>
<proteinExistence type="predicted"/>
<organism evidence="2 3">
    <name type="scientific">Halocaridina rubra</name>
    <name type="common">Hawaiian red shrimp</name>
    <dbReference type="NCBI Taxonomy" id="373956"/>
    <lineage>
        <taxon>Eukaryota</taxon>
        <taxon>Metazoa</taxon>
        <taxon>Ecdysozoa</taxon>
        <taxon>Arthropoda</taxon>
        <taxon>Crustacea</taxon>
        <taxon>Multicrustacea</taxon>
        <taxon>Malacostraca</taxon>
        <taxon>Eumalacostraca</taxon>
        <taxon>Eucarida</taxon>
        <taxon>Decapoda</taxon>
        <taxon>Pleocyemata</taxon>
        <taxon>Caridea</taxon>
        <taxon>Atyoidea</taxon>
        <taxon>Atyidae</taxon>
        <taxon>Halocaridina</taxon>
    </lineage>
</organism>
<comment type="caution">
    <text evidence="2">The sequence shown here is derived from an EMBL/GenBank/DDBJ whole genome shotgun (WGS) entry which is preliminary data.</text>
</comment>
<reference evidence="2 3" key="1">
    <citation type="submission" date="2023-11" db="EMBL/GenBank/DDBJ databases">
        <title>Halocaridina rubra genome assembly.</title>
        <authorList>
            <person name="Smith C."/>
        </authorList>
    </citation>
    <scope>NUCLEOTIDE SEQUENCE [LARGE SCALE GENOMIC DNA]</scope>
    <source>
        <strain evidence="2">EP-1</strain>
        <tissue evidence="2">Whole</tissue>
    </source>
</reference>
<evidence type="ECO:0000313" key="3">
    <source>
        <dbReference type="Proteomes" id="UP001381693"/>
    </source>
</evidence>
<accession>A0AAN8XLP2</accession>
<dbReference type="Proteomes" id="UP001381693">
    <property type="component" value="Unassembled WGS sequence"/>
</dbReference>
<evidence type="ECO:0000313" key="2">
    <source>
        <dbReference type="EMBL" id="KAK7081749.1"/>
    </source>
</evidence>